<sequence length="56" mass="6110">MNGLTIILALVTILSVIGTITSFKEKNIMGIFFAVATLGVFGWFTVMTIVFDGYPH</sequence>
<name>A0A0B5AMU7_9BACL</name>
<dbReference type="EMBL" id="CP009416">
    <property type="protein sequence ID" value="AJD91451.1"/>
    <property type="molecule type" value="Genomic_DNA"/>
</dbReference>
<organism evidence="2 3">
    <name type="scientific">Jeotgalibacillus malaysiensis</name>
    <dbReference type="NCBI Taxonomy" id="1508404"/>
    <lineage>
        <taxon>Bacteria</taxon>
        <taxon>Bacillati</taxon>
        <taxon>Bacillota</taxon>
        <taxon>Bacilli</taxon>
        <taxon>Bacillales</taxon>
        <taxon>Caryophanaceae</taxon>
        <taxon>Jeotgalibacillus</taxon>
    </lineage>
</organism>
<dbReference type="AlphaFoldDB" id="A0A0B5AMU7"/>
<evidence type="ECO:0000313" key="3">
    <source>
        <dbReference type="Proteomes" id="UP000031449"/>
    </source>
</evidence>
<gene>
    <name evidence="2" type="ORF">JMA_21340</name>
</gene>
<feature type="transmembrane region" description="Helical" evidence="1">
    <location>
        <begin position="28"/>
        <end position="51"/>
    </location>
</feature>
<accession>A0A0B5AMU7</accession>
<evidence type="ECO:0000313" key="2">
    <source>
        <dbReference type="EMBL" id="AJD91451.1"/>
    </source>
</evidence>
<evidence type="ECO:0000256" key="1">
    <source>
        <dbReference type="SAM" id="Phobius"/>
    </source>
</evidence>
<protein>
    <recommendedName>
        <fullName evidence="4">DUF2759 domain-containing protein</fullName>
    </recommendedName>
</protein>
<dbReference type="OrthoDB" id="2355718at2"/>
<dbReference type="HOGENOM" id="CLU_178443_2_0_9"/>
<reference evidence="2 3" key="1">
    <citation type="submission" date="2014-08" db="EMBL/GenBank/DDBJ databases">
        <title>Complete genome of a marine bacteria Jeotgalibacillus malaysiensis.</title>
        <authorList>
            <person name="Yaakop A.S."/>
            <person name="Chan K.-G."/>
            <person name="Goh K.M."/>
        </authorList>
    </citation>
    <scope>NUCLEOTIDE SEQUENCE [LARGE SCALE GENOMIC DNA]</scope>
    <source>
        <strain evidence="2 3">D5</strain>
    </source>
</reference>
<dbReference type="BioCyc" id="JESP1508404:G14D9-11389-MONOMER"/>
<keyword evidence="1" id="KW-0472">Membrane</keyword>
<proteinExistence type="predicted"/>
<dbReference type="KEGG" id="jeo:JMA_21340"/>
<dbReference type="Proteomes" id="UP000031449">
    <property type="component" value="Chromosome"/>
</dbReference>
<dbReference type="Pfam" id="PF10958">
    <property type="entry name" value="DUF2759"/>
    <property type="match status" value="1"/>
</dbReference>
<keyword evidence="3" id="KW-1185">Reference proteome</keyword>
<keyword evidence="1" id="KW-1133">Transmembrane helix</keyword>
<evidence type="ECO:0008006" key="4">
    <source>
        <dbReference type="Google" id="ProtNLM"/>
    </source>
</evidence>
<dbReference type="InterPro" id="IPR024490">
    <property type="entry name" value="DUF2759"/>
</dbReference>
<keyword evidence="1" id="KW-0812">Transmembrane</keyword>